<dbReference type="PROSITE" id="PS50082">
    <property type="entry name" value="WD_REPEATS_2"/>
    <property type="match status" value="1"/>
</dbReference>
<evidence type="ECO:0000256" key="3">
    <source>
        <dbReference type="ARBA" id="ARBA00038335"/>
    </source>
</evidence>
<keyword evidence="9" id="KW-1185">Reference proteome</keyword>
<evidence type="ECO:0000256" key="4">
    <source>
        <dbReference type="PROSITE-ProRule" id="PRU00221"/>
    </source>
</evidence>
<organism evidence="8 9">
    <name type="scientific">Sparus aurata</name>
    <name type="common">Gilthead sea bream</name>
    <dbReference type="NCBI Taxonomy" id="8175"/>
    <lineage>
        <taxon>Eukaryota</taxon>
        <taxon>Metazoa</taxon>
        <taxon>Chordata</taxon>
        <taxon>Craniata</taxon>
        <taxon>Vertebrata</taxon>
        <taxon>Euteleostomi</taxon>
        <taxon>Actinopterygii</taxon>
        <taxon>Neopterygii</taxon>
        <taxon>Teleostei</taxon>
        <taxon>Neoteleostei</taxon>
        <taxon>Acanthomorphata</taxon>
        <taxon>Eupercaria</taxon>
        <taxon>Spariformes</taxon>
        <taxon>Sparidae</taxon>
        <taxon>Sparus</taxon>
    </lineage>
</organism>
<gene>
    <name evidence="8" type="primary">WDR43</name>
    <name evidence="8" type="synonym">wdr43</name>
</gene>
<feature type="repeat" description="WD" evidence="4">
    <location>
        <begin position="115"/>
        <end position="156"/>
    </location>
</feature>
<dbReference type="PANTHER" id="PTHR44267:SF1">
    <property type="entry name" value="WD REPEAT-CONTAINING PROTEIN 43"/>
    <property type="match status" value="1"/>
</dbReference>
<evidence type="ECO:0000313" key="9">
    <source>
        <dbReference type="Proteomes" id="UP000472265"/>
    </source>
</evidence>
<evidence type="ECO:0000313" key="8">
    <source>
        <dbReference type="Ensembl" id="ENSSAUP00010054883.1"/>
    </source>
</evidence>
<feature type="domain" description="Anaphase-promoting complex subunit 4-like WD40" evidence="7">
    <location>
        <begin position="86"/>
        <end position="167"/>
    </location>
</feature>
<reference evidence="8" key="2">
    <citation type="submission" date="2025-08" db="UniProtKB">
        <authorList>
            <consortium name="Ensembl"/>
        </authorList>
    </citation>
    <scope>IDENTIFICATION</scope>
</reference>
<dbReference type="InterPro" id="IPR024977">
    <property type="entry name" value="Apc4-like_WD40_dom"/>
</dbReference>
<dbReference type="PROSITE" id="PS50294">
    <property type="entry name" value="WD_REPEATS_REGION"/>
    <property type="match status" value="1"/>
</dbReference>
<evidence type="ECO:0000256" key="5">
    <source>
        <dbReference type="SAM" id="MobiDB-lite"/>
    </source>
</evidence>
<feature type="domain" description="Small-subunit processome Utp12" evidence="6">
    <location>
        <begin position="459"/>
        <end position="558"/>
    </location>
</feature>
<dbReference type="Pfam" id="PF00400">
    <property type="entry name" value="WD40"/>
    <property type="match status" value="1"/>
</dbReference>
<dbReference type="InterPro" id="IPR036322">
    <property type="entry name" value="WD40_repeat_dom_sf"/>
</dbReference>
<feature type="compositionally biased region" description="Basic and acidic residues" evidence="5">
    <location>
        <begin position="403"/>
        <end position="413"/>
    </location>
</feature>
<dbReference type="AlphaFoldDB" id="A0A671XUN6"/>
<name>A0A671XUN6_SPAAU</name>
<dbReference type="InterPro" id="IPR015943">
    <property type="entry name" value="WD40/YVTN_repeat-like_dom_sf"/>
</dbReference>
<feature type="region of interest" description="Disordered" evidence="5">
    <location>
        <begin position="389"/>
        <end position="413"/>
    </location>
</feature>
<dbReference type="GeneTree" id="ENSGT00390000004254"/>
<reference evidence="8" key="3">
    <citation type="submission" date="2025-09" db="UniProtKB">
        <authorList>
            <consortium name="Ensembl"/>
        </authorList>
    </citation>
    <scope>IDENTIFICATION</scope>
</reference>
<protein>
    <submittedName>
        <fullName evidence="8">WD repeat domain 43</fullName>
    </submittedName>
</protein>
<reference evidence="8" key="1">
    <citation type="submission" date="2021-04" db="EMBL/GenBank/DDBJ databases">
        <authorList>
            <consortium name="Wellcome Sanger Institute Data Sharing"/>
        </authorList>
    </citation>
    <scope>NUCLEOTIDE SEQUENCE [LARGE SCALE GENOMIC DNA]</scope>
</reference>
<dbReference type="Gene3D" id="2.130.10.10">
    <property type="entry name" value="YVTN repeat-like/Quinoprotein amine dehydrogenase"/>
    <property type="match status" value="2"/>
</dbReference>
<proteinExistence type="inferred from homology"/>
<dbReference type="SMART" id="SM00320">
    <property type="entry name" value="WD40"/>
    <property type="match status" value="4"/>
</dbReference>
<dbReference type="GO" id="GO:0000462">
    <property type="term" value="P:maturation of SSU-rRNA from tricistronic rRNA transcript (SSU-rRNA, 5.8S rRNA, LSU-rRNA)"/>
    <property type="evidence" value="ECO:0007669"/>
    <property type="project" value="TreeGrafter"/>
</dbReference>
<dbReference type="InterPro" id="IPR052414">
    <property type="entry name" value="U3_snoRNA-assoc_WDR"/>
</dbReference>
<evidence type="ECO:0000259" key="7">
    <source>
        <dbReference type="Pfam" id="PF12894"/>
    </source>
</evidence>
<dbReference type="Pfam" id="PF04003">
    <property type="entry name" value="Utp12"/>
    <property type="match status" value="1"/>
</dbReference>
<comment type="similarity">
    <text evidence="3">Belongs to the UTP5 family.</text>
</comment>
<dbReference type="GO" id="GO:0005730">
    <property type="term" value="C:nucleolus"/>
    <property type="evidence" value="ECO:0007669"/>
    <property type="project" value="TreeGrafter"/>
</dbReference>
<dbReference type="SUPFAM" id="SSF50978">
    <property type="entry name" value="WD40 repeat-like"/>
    <property type="match status" value="1"/>
</dbReference>
<dbReference type="Ensembl" id="ENSSAUT00010057668.1">
    <property type="protein sequence ID" value="ENSSAUP00010054883.1"/>
    <property type="gene ID" value="ENSSAUG00010022429.1"/>
</dbReference>
<keyword evidence="2" id="KW-0539">Nucleus</keyword>
<accession>A0A671XUN6</accession>
<dbReference type="PANTHER" id="PTHR44267">
    <property type="entry name" value="WD REPEAT-CONTAINING PROTEIN 43"/>
    <property type="match status" value="1"/>
</dbReference>
<evidence type="ECO:0000256" key="1">
    <source>
        <dbReference type="ARBA" id="ARBA00004123"/>
    </source>
</evidence>
<evidence type="ECO:0000256" key="2">
    <source>
        <dbReference type="ARBA" id="ARBA00023242"/>
    </source>
</evidence>
<comment type="subcellular location">
    <subcellularLocation>
        <location evidence="1">Nucleus</location>
    </subcellularLocation>
</comment>
<dbReference type="Proteomes" id="UP000472265">
    <property type="component" value="Chromosome 16"/>
</dbReference>
<dbReference type="Pfam" id="PF12894">
    <property type="entry name" value="ANAPC4_WD40"/>
    <property type="match status" value="1"/>
</dbReference>
<dbReference type="InterPro" id="IPR001680">
    <property type="entry name" value="WD40_rpt"/>
</dbReference>
<dbReference type="InterPro" id="IPR007148">
    <property type="entry name" value="SSU_processome_Utp12"/>
</dbReference>
<keyword evidence="4" id="KW-0853">WD repeat</keyword>
<sequence>MAAGGGSSSLQLPCVFSPKSRQYLALCAQDGRLRIWNTDSKTLHQEYVPSAHLSATCICITWGPCRTVKEGPQRKKRKSEAGQVEEKADLLAMGTAAGTVLIYSTAKGSLHCTLDGGHSGAVNCVQWHPEDSILYSGSDDTNIVEWDLQTGKTRSKWKADRAAVTSLSVSPDGKLLLSAGQVIKMWDLDTKEVYRKFTGHSTAVTTLCFATTRPPDSNGLYFLSGAAHDRLLSVWQVREDGKDKNSVVSFTLTDEPQHIDLVTSNRKEEALRMAVVCKDGQLHLFEHFLNGPCKKPMSPSCTVQMSDTKDSPVPIPLLAAGLGADTRSILLAYGNHLQPVMEKEINTSERHICLTRDVHTSLSLSIETAVSKVKTPIVNTNSRVLVPGLPGHQAPVKGISQGSEKRKKDTDTKEMSIAERIGEIDLSSVSKGKGAPKGTISLQTDNFAVLLVQGLESSDANILNKVFQTRKEMVIKKTVARLPLPAVLPLVEEVSVIFHEKMAVLMVRWLKAVLMHHTSYLASLPDLVTQLGVLYHMIESRVKMFHKLTKLHGKLYLLMTQVGVLLHRNNHTAFLDPVGPEDWADKETW</sequence>
<evidence type="ECO:0000259" key="6">
    <source>
        <dbReference type="Pfam" id="PF04003"/>
    </source>
</evidence>